<gene>
    <name evidence="5" type="primary">orf46</name>
</gene>
<dbReference type="SUPFAM" id="SSF50621">
    <property type="entry name" value="Alanine racemase C-terminal domain-like"/>
    <property type="match status" value="1"/>
</dbReference>
<dbReference type="InterPro" id="IPR000183">
    <property type="entry name" value="Orn/DAP/Arg_de-COase"/>
</dbReference>
<feature type="domain" description="Orn/DAP/Arg decarboxylase 2 N-terminal" evidence="4">
    <location>
        <begin position="21"/>
        <end position="272"/>
    </location>
</feature>
<dbReference type="GO" id="GO:0006596">
    <property type="term" value="P:polyamine biosynthetic process"/>
    <property type="evidence" value="ECO:0007669"/>
    <property type="project" value="InterPro"/>
</dbReference>
<dbReference type="GO" id="GO:0008836">
    <property type="term" value="F:diaminopimelate decarboxylase activity"/>
    <property type="evidence" value="ECO:0007669"/>
    <property type="project" value="TreeGrafter"/>
</dbReference>
<reference evidence="5" key="2">
    <citation type="submission" date="2021-06" db="EMBL/GenBank/DDBJ databases">
        <authorList>
            <person name="Alferova V.A."/>
            <person name="Mardanov A.V."/>
            <person name="Beletsky A.V."/>
            <person name="Ravin N.V."/>
            <person name="Osterman I.A."/>
            <person name="Terekhov S.S."/>
        </authorList>
    </citation>
    <scope>NUCLEOTIDE SEQUENCE</scope>
    <source>
        <strain evidence="5">INA-Ac-5812</strain>
    </source>
</reference>
<accession>A0A8F2JFN3</accession>
<sequence length="417" mass="42993">MNSLSRLAERFGTPLYVYRLDRVRRAALDLLGALPTGARLYYSLKANPHPALVRELSGLGLHLEISSPGELAVAQHVRHPAEHCLYTGPGKTAAEVSAALRAGVRLFSVESPTDLRRVTELGTGAKVPFDYLVRLNAQAGAVGTGLRMTGRSSQFGTDPDTALAAGMFDSVPGAHAAGAHLFSATNIVDERALVEEFRAVLRTALSTFEAAGSTPALIDLGGGFAAPFAAPGERPAYTGLRAVLEELLDGALPGWREGRPGIAFESGRHLAADCGSLLTTVLDVKQSRGTTYAVLDAGVNVLGGMSGIGRLLTPAVRPTADPDGGAAAGGLAEVTLVGPLCTPLDVLARAAKMPLPRVGDVLRIDNTGAYGLSASLTGFLSHPVATEVVLGADGAVVDVRDHRAAYAAGTATGPGGW</sequence>
<feature type="active site" description="Proton donor" evidence="3">
    <location>
        <position position="341"/>
    </location>
</feature>
<dbReference type="InterPro" id="IPR002433">
    <property type="entry name" value="Orn_de-COase"/>
</dbReference>
<dbReference type="GO" id="GO:0009089">
    <property type="term" value="P:lysine biosynthetic process via diaminopimelate"/>
    <property type="evidence" value="ECO:0007669"/>
    <property type="project" value="TreeGrafter"/>
</dbReference>
<dbReference type="PRINTS" id="PR01179">
    <property type="entry name" value="ODADCRBXLASE"/>
</dbReference>
<dbReference type="SUPFAM" id="SSF51419">
    <property type="entry name" value="PLP-binding barrel"/>
    <property type="match status" value="1"/>
</dbReference>
<evidence type="ECO:0000256" key="3">
    <source>
        <dbReference type="PIRSR" id="PIRSR600183-50"/>
    </source>
</evidence>
<dbReference type="EMBL" id="MZ394730">
    <property type="protein sequence ID" value="QWT72302.1"/>
    <property type="molecule type" value="Genomic_DNA"/>
</dbReference>
<dbReference type="InterPro" id="IPR029066">
    <property type="entry name" value="PLP-binding_barrel"/>
</dbReference>
<evidence type="ECO:0000256" key="2">
    <source>
        <dbReference type="ARBA" id="ARBA00022898"/>
    </source>
</evidence>
<dbReference type="PANTHER" id="PTHR43727:SF2">
    <property type="entry name" value="GROUP IV DECARBOXYLASE"/>
    <property type="match status" value="1"/>
</dbReference>
<organism evidence="5">
    <name type="scientific">Streptomyces kanamyceticus</name>
    <dbReference type="NCBI Taxonomy" id="1967"/>
    <lineage>
        <taxon>Bacteria</taxon>
        <taxon>Bacillati</taxon>
        <taxon>Actinomycetota</taxon>
        <taxon>Actinomycetes</taxon>
        <taxon>Kitasatosporales</taxon>
        <taxon>Streptomycetaceae</taxon>
        <taxon>Streptomyces</taxon>
    </lineage>
</organism>
<dbReference type="RefSeq" id="WP_399933711.1">
    <property type="nucleotide sequence ID" value="NZ_CP172446.1"/>
</dbReference>
<keyword evidence="2 3" id="KW-0663">Pyridoxal phosphate</keyword>
<dbReference type="Gene3D" id="2.40.37.10">
    <property type="entry name" value="Lyase, Ornithine Decarboxylase, Chain A, domain 1"/>
    <property type="match status" value="1"/>
</dbReference>
<evidence type="ECO:0000259" key="4">
    <source>
        <dbReference type="Pfam" id="PF02784"/>
    </source>
</evidence>
<dbReference type="InterPro" id="IPR022644">
    <property type="entry name" value="De-COase2_N"/>
</dbReference>
<dbReference type="AlphaFoldDB" id="A0A8F2JFN3"/>
<dbReference type="InterPro" id="IPR009006">
    <property type="entry name" value="Ala_racemase/Decarboxylase_C"/>
</dbReference>
<protein>
    <submittedName>
        <fullName evidence="5">Decarboxylase</fullName>
    </submittedName>
</protein>
<dbReference type="PANTHER" id="PTHR43727">
    <property type="entry name" value="DIAMINOPIMELATE DECARBOXYLASE"/>
    <property type="match status" value="1"/>
</dbReference>
<feature type="modified residue" description="N6-(pyridoxal phosphate)lysine" evidence="3">
    <location>
        <position position="45"/>
    </location>
</feature>
<proteinExistence type="predicted"/>
<dbReference type="Gene3D" id="3.20.20.10">
    <property type="entry name" value="Alanine racemase"/>
    <property type="match status" value="1"/>
</dbReference>
<evidence type="ECO:0000256" key="1">
    <source>
        <dbReference type="ARBA" id="ARBA00001933"/>
    </source>
</evidence>
<dbReference type="PRINTS" id="PR01182">
    <property type="entry name" value="ORNDCRBXLASE"/>
</dbReference>
<evidence type="ECO:0000313" key="5">
    <source>
        <dbReference type="EMBL" id="QWT72302.1"/>
    </source>
</evidence>
<reference evidence="5" key="1">
    <citation type="journal article" date="2021" name="Angew. Chem. Int. Ed. Engl.">
        <title>Gausemycins A,B - cyclic lipoglycopeptides from Streptomyces sp.</title>
        <authorList>
            <person name="Tyurin A."/>
            <person name="Alferova V."/>
            <person name="Paramonov A."/>
            <person name="Shuvalov M."/>
            <person name="Kudryakova G."/>
            <person name="Rogozhin E."/>
            <person name="Zherebker A."/>
            <person name="Brylev V."/>
            <person name="Chistov A."/>
            <person name="Baranova A."/>
            <person name="Birykov M."/>
            <person name="Ivanov I."/>
            <person name="Prokhorenko I."/>
            <person name="Grammatikova N."/>
            <person name="Kravchenko T."/>
            <person name="Isakova E."/>
            <person name="Mirchink E."/>
            <person name="Gladkikh E."/>
            <person name="Svirshchevskaya E."/>
            <person name="Mardanov A."/>
            <person name="Beletsky A."/>
            <person name="Kocharovskaya M."/>
            <person name="Kulyaeva V."/>
            <person name="Shashkov A."/>
            <person name="Nifantiev N."/>
            <person name="Apt A."/>
            <person name="Majorov K."/>
            <person name="Efimova S."/>
            <person name="Ravin N."/>
            <person name="Nikolaev E."/>
            <person name="Ostroumova O."/>
            <person name="Katrukha G."/>
            <person name="Lapchinskaya O."/>
            <person name="Dontsova O."/>
            <person name="Terekhov S."/>
            <person name="Osterman I."/>
            <person name="Shenkarev Z."/>
            <person name="Korshun V.A."/>
        </authorList>
    </citation>
    <scope>NUCLEOTIDE SEQUENCE</scope>
    <source>
        <strain evidence="5">INA-Ac-5812</strain>
    </source>
</reference>
<dbReference type="Pfam" id="PF02784">
    <property type="entry name" value="Orn_Arg_deC_N"/>
    <property type="match status" value="1"/>
</dbReference>
<name>A0A8F2JFN3_STRKN</name>
<comment type="cofactor">
    <cofactor evidence="1 3">
        <name>pyridoxal 5'-phosphate</name>
        <dbReference type="ChEBI" id="CHEBI:597326"/>
    </cofactor>
</comment>